<dbReference type="InterPro" id="IPR050283">
    <property type="entry name" value="E-box_TF_Regulators"/>
</dbReference>
<dbReference type="GO" id="GO:0000977">
    <property type="term" value="F:RNA polymerase II transcription regulatory region sequence-specific DNA binding"/>
    <property type="evidence" value="ECO:0007669"/>
    <property type="project" value="TreeGrafter"/>
</dbReference>
<dbReference type="SMART" id="SM00353">
    <property type="entry name" value="HLH"/>
    <property type="match status" value="1"/>
</dbReference>
<dbReference type="EMBL" id="LNIX01000007">
    <property type="protein sequence ID" value="OXA51993.1"/>
    <property type="molecule type" value="Genomic_DNA"/>
</dbReference>
<dbReference type="InterPro" id="IPR036638">
    <property type="entry name" value="HLH_DNA-bd_sf"/>
</dbReference>
<dbReference type="SUPFAM" id="SSF47459">
    <property type="entry name" value="HLH, helix-loop-helix DNA-binding domain"/>
    <property type="match status" value="1"/>
</dbReference>
<organism evidence="3 4">
    <name type="scientific">Folsomia candida</name>
    <name type="common">Springtail</name>
    <dbReference type="NCBI Taxonomy" id="158441"/>
    <lineage>
        <taxon>Eukaryota</taxon>
        <taxon>Metazoa</taxon>
        <taxon>Ecdysozoa</taxon>
        <taxon>Arthropoda</taxon>
        <taxon>Hexapoda</taxon>
        <taxon>Collembola</taxon>
        <taxon>Entomobryomorpha</taxon>
        <taxon>Isotomoidea</taxon>
        <taxon>Isotomidae</taxon>
        <taxon>Proisotominae</taxon>
        <taxon>Folsomia</taxon>
    </lineage>
</organism>
<feature type="domain" description="BHLH" evidence="2">
    <location>
        <begin position="82"/>
        <end position="134"/>
    </location>
</feature>
<accession>A0A226E335</accession>
<evidence type="ECO:0000313" key="3">
    <source>
        <dbReference type="EMBL" id="OXA51993.1"/>
    </source>
</evidence>
<dbReference type="OrthoDB" id="6106870at2759"/>
<evidence type="ECO:0000259" key="2">
    <source>
        <dbReference type="PROSITE" id="PS50888"/>
    </source>
</evidence>
<feature type="compositionally biased region" description="Low complexity" evidence="1">
    <location>
        <begin position="1"/>
        <end position="17"/>
    </location>
</feature>
<comment type="caution">
    <text evidence="3">The sequence shown here is derived from an EMBL/GenBank/DDBJ whole genome shotgun (WGS) entry which is preliminary data.</text>
</comment>
<sequence length="235" mass="26115">MIRSGHSSGGRRCASGRGSRKVVVATGEEGIRGRRTKRGGKYRTETTIRHQNKRQTSTSSMSRVVTTKHCSNNNGNGNAGESVSSSAGNREREKTQSVNTAFRTLRTLIPTEPADRKLSKIETLRLATSYITHLSLHLLNEPDQTGNIDEHHQSTPEPHKICTFCLAHSKKALQKHSTCSVFSSPIVDFHVTHPSSCPPESCPAFSNPRRYHHQHHCAPTINNQFNEDISGMVYY</sequence>
<keyword evidence="4" id="KW-1185">Reference proteome</keyword>
<dbReference type="PANTHER" id="PTHR23349:SF42">
    <property type="entry name" value="BHLH DOMAIN-CONTAINING PROTEIN"/>
    <property type="match status" value="1"/>
</dbReference>
<dbReference type="GO" id="GO:0000981">
    <property type="term" value="F:DNA-binding transcription factor activity, RNA polymerase II-specific"/>
    <property type="evidence" value="ECO:0007669"/>
    <property type="project" value="TreeGrafter"/>
</dbReference>
<feature type="region of interest" description="Disordered" evidence="1">
    <location>
        <begin position="1"/>
        <end position="98"/>
    </location>
</feature>
<name>A0A226E335_FOLCA</name>
<dbReference type="AlphaFoldDB" id="A0A226E335"/>
<gene>
    <name evidence="3" type="ORF">Fcan01_13461</name>
</gene>
<evidence type="ECO:0000256" key="1">
    <source>
        <dbReference type="SAM" id="MobiDB-lite"/>
    </source>
</evidence>
<dbReference type="GO" id="GO:0032502">
    <property type="term" value="P:developmental process"/>
    <property type="evidence" value="ECO:0007669"/>
    <property type="project" value="TreeGrafter"/>
</dbReference>
<evidence type="ECO:0000313" key="4">
    <source>
        <dbReference type="Proteomes" id="UP000198287"/>
    </source>
</evidence>
<dbReference type="PROSITE" id="PS50888">
    <property type="entry name" value="BHLH"/>
    <property type="match status" value="1"/>
</dbReference>
<dbReference type="Proteomes" id="UP000198287">
    <property type="component" value="Unassembled WGS sequence"/>
</dbReference>
<dbReference type="Gene3D" id="4.10.280.10">
    <property type="entry name" value="Helix-loop-helix DNA-binding domain"/>
    <property type="match status" value="1"/>
</dbReference>
<reference evidence="3 4" key="1">
    <citation type="submission" date="2015-12" db="EMBL/GenBank/DDBJ databases">
        <title>The genome of Folsomia candida.</title>
        <authorList>
            <person name="Faddeeva A."/>
            <person name="Derks M.F."/>
            <person name="Anvar Y."/>
            <person name="Smit S."/>
            <person name="Van Straalen N."/>
            <person name="Roelofs D."/>
        </authorList>
    </citation>
    <scope>NUCLEOTIDE SEQUENCE [LARGE SCALE GENOMIC DNA]</scope>
    <source>
        <strain evidence="3 4">VU population</strain>
        <tissue evidence="3">Whole body</tissue>
    </source>
</reference>
<proteinExistence type="predicted"/>
<dbReference type="InterPro" id="IPR011598">
    <property type="entry name" value="bHLH_dom"/>
</dbReference>
<feature type="compositionally biased region" description="Low complexity" evidence="1">
    <location>
        <begin position="56"/>
        <end position="88"/>
    </location>
</feature>
<dbReference type="PANTHER" id="PTHR23349">
    <property type="entry name" value="BASIC HELIX-LOOP-HELIX TRANSCRIPTION FACTOR, TWIST"/>
    <property type="match status" value="1"/>
</dbReference>
<protein>
    <submittedName>
        <fullName evidence="3">Transcription factor 15</fullName>
    </submittedName>
</protein>
<dbReference type="GO" id="GO:0046983">
    <property type="term" value="F:protein dimerization activity"/>
    <property type="evidence" value="ECO:0007669"/>
    <property type="project" value="InterPro"/>
</dbReference>
<dbReference type="Pfam" id="PF00010">
    <property type="entry name" value="HLH"/>
    <property type="match status" value="1"/>
</dbReference>
<dbReference type="STRING" id="158441.A0A226E335"/>